<organism evidence="2 3">
    <name type="scientific">Oryza sativa subsp. japonica</name>
    <name type="common">Rice</name>
    <dbReference type="NCBI Taxonomy" id="39947"/>
    <lineage>
        <taxon>Eukaryota</taxon>
        <taxon>Viridiplantae</taxon>
        <taxon>Streptophyta</taxon>
        <taxon>Embryophyta</taxon>
        <taxon>Tracheophyta</taxon>
        <taxon>Spermatophyta</taxon>
        <taxon>Magnoliopsida</taxon>
        <taxon>Liliopsida</taxon>
        <taxon>Poales</taxon>
        <taxon>Poaceae</taxon>
        <taxon>BOP clade</taxon>
        <taxon>Oryzoideae</taxon>
        <taxon>Oryzeae</taxon>
        <taxon>Oryzinae</taxon>
        <taxon>Oryza</taxon>
        <taxon>Oryza sativa</taxon>
    </lineage>
</organism>
<feature type="region of interest" description="Disordered" evidence="1">
    <location>
        <begin position="49"/>
        <end position="74"/>
    </location>
</feature>
<keyword evidence="3" id="KW-1185">Reference proteome</keyword>
<dbReference type="AlphaFoldDB" id="A0A0N7KRE3"/>
<protein>
    <submittedName>
        <fullName evidence="2">Os10g0132800 protein</fullName>
    </submittedName>
</protein>
<gene>
    <name evidence="2" type="ordered locus">Os10g0132800</name>
    <name evidence="2" type="ORF">OSNPB_100132800</name>
</gene>
<evidence type="ECO:0000313" key="3">
    <source>
        <dbReference type="Proteomes" id="UP000059680"/>
    </source>
</evidence>
<dbReference type="Gramene" id="Os10t0132800-01">
    <property type="protein sequence ID" value="Os10t0132800-01"/>
    <property type="gene ID" value="Os10g0132800"/>
</dbReference>
<dbReference type="Proteomes" id="UP000059680">
    <property type="component" value="Chromosome 10"/>
</dbReference>
<sequence length="74" mass="8930">MPKNLTASQNRRLQCLRAHELKEKKTEVWRDRRFNELRLPPRQEWRPKPMEIEKPVVAQDEEGDLKEDEPPVVN</sequence>
<reference evidence="2 3" key="2">
    <citation type="journal article" date="2013" name="Plant Cell Physiol.">
        <title>Rice Annotation Project Database (RAP-DB): an integrative and interactive database for rice genomics.</title>
        <authorList>
            <person name="Sakai H."/>
            <person name="Lee S.S."/>
            <person name="Tanaka T."/>
            <person name="Numa H."/>
            <person name="Kim J."/>
            <person name="Kawahara Y."/>
            <person name="Wakimoto H."/>
            <person name="Yang C.C."/>
            <person name="Iwamoto M."/>
            <person name="Abe T."/>
            <person name="Yamada Y."/>
            <person name="Muto A."/>
            <person name="Inokuchi H."/>
            <person name="Ikemura T."/>
            <person name="Matsumoto T."/>
            <person name="Sasaki T."/>
            <person name="Itoh T."/>
        </authorList>
    </citation>
    <scope>NUCLEOTIDE SEQUENCE [LARGE SCALE GENOMIC DNA]</scope>
    <source>
        <strain evidence="3">cv. Nipponbare</strain>
    </source>
</reference>
<evidence type="ECO:0000256" key="1">
    <source>
        <dbReference type="SAM" id="MobiDB-lite"/>
    </source>
</evidence>
<name>A0A0N7KRE3_ORYSJ</name>
<reference evidence="3" key="1">
    <citation type="journal article" date="2005" name="Nature">
        <title>The map-based sequence of the rice genome.</title>
        <authorList>
            <consortium name="International rice genome sequencing project (IRGSP)"/>
            <person name="Matsumoto T."/>
            <person name="Wu J."/>
            <person name="Kanamori H."/>
            <person name="Katayose Y."/>
            <person name="Fujisawa M."/>
            <person name="Namiki N."/>
            <person name="Mizuno H."/>
            <person name="Yamamoto K."/>
            <person name="Antonio B.A."/>
            <person name="Baba T."/>
            <person name="Sakata K."/>
            <person name="Nagamura Y."/>
            <person name="Aoki H."/>
            <person name="Arikawa K."/>
            <person name="Arita K."/>
            <person name="Bito T."/>
            <person name="Chiden Y."/>
            <person name="Fujitsuka N."/>
            <person name="Fukunaka R."/>
            <person name="Hamada M."/>
            <person name="Harada C."/>
            <person name="Hayashi A."/>
            <person name="Hijishita S."/>
            <person name="Honda M."/>
            <person name="Hosokawa S."/>
            <person name="Ichikawa Y."/>
            <person name="Idonuma A."/>
            <person name="Iijima M."/>
            <person name="Ikeda M."/>
            <person name="Ikeno M."/>
            <person name="Ito K."/>
            <person name="Ito S."/>
            <person name="Ito T."/>
            <person name="Ito Y."/>
            <person name="Ito Y."/>
            <person name="Iwabuchi A."/>
            <person name="Kamiya K."/>
            <person name="Karasawa W."/>
            <person name="Kurita K."/>
            <person name="Katagiri S."/>
            <person name="Kikuta A."/>
            <person name="Kobayashi H."/>
            <person name="Kobayashi N."/>
            <person name="Machita K."/>
            <person name="Maehara T."/>
            <person name="Masukawa M."/>
            <person name="Mizubayashi T."/>
            <person name="Mukai Y."/>
            <person name="Nagasaki H."/>
            <person name="Nagata Y."/>
            <person name="Naito S."/>
            <person name="Nakashima M."/>
            <person name="Nakama Y."/>
            <person name="Nakamichi Y."/>
            <person name="Nakamura M."/>
            <person name="Meguro A."/>
            <person name="Negishi M."/>
            <person name="Ohta I."/>
            <person name="Ohta T."/>
            <person name="Okamoto M."/>
            <person name="Ono N."/>
            <person name="Saji S."/>
            <person name="Sakaguchi M."/>
            <person name="Sakai K."/>
            <person name="Shibata M."/>
            <person name="Shimokawa T."/>
            <person name="Song J."/>
            <person name="Takazaki Y."/>
            <person name="Terasawa K."/>
            <person name="Tsugane M."/>
            <person name="Tsuji K."/>
            <person name="Ueda S."/>
            <person name="Waki K."/>
            <person name="Yamagata H."/>
            <person name="Yamamoto M."/>
            <person name="Yamamoto S."/>
            <person name="Yamane H."/>
            <person name="Yoshiki S."/>
            <person name="Yoshihara R."/>
            <person name="Yukawa K."/>
            <person name="Zhong H."/>
            <person name="Yano M."/>
            <person name="Yuan Q."/>
            <person name="Ouyang S."/>
            <person name="Liu J."/>
            <person name="Jones K.M."/>
            <person name="Gansberger K."/>
            <person name="Moffat K."/>
            <person name="Hill J."/>
            <person name="Bera J."/>
            <person name="Fadrosh D."/>
            <person name="Jin S."/>
            <person name="Johri S."/>
            <person name="Kim M."/>
            <person name="Overton L."/>
            <person name="Reardon M."/>
            <person name="Tsitrin T."/>
            <person name="Vuong H."/>
            <person name="Weaver B."/>
            <person name="Ciecko A."/>
            <person name="Tallon L."/>
            <person name="Jackson J."/>
            <person name="Pai G."/>
            <person name="Aken S.V."/>
            <person name="Utterback T."/>
            <person name="Reidmuller S."/>
            <person name="Feldblyum T."/>
            <person name="Hsiao J."/>
            <person name="Zismann V."/>
            <person name="Iobst S."/>
            <person name="de Vazeille A.R."/>
            <person name="Buell C.R."/>
            <person name="Ying K."/>
            <person name="Li Y."/>
            <person name="Lu T."/>
            <person name="Huang Y."/>
            <person name="Zhao Q."/>
            <person name="Feng Q."/>
            <person name="Zhang L."/>
            <person name="Zhu J."/>
            <person name="Weng Q."/>
            <person name="Mu J."/>
            <person name="Lu Y."/>
            <person name="Fan D."/>
            <person name="Liu Y."/>
            <person name="Guan J."/>
            <person name="Zhang Y."/>
            <person name="Yu S."/>
            <person name="Liu X."/>
            <person name="Zhang Y."/>
            <person name="Hong G."/>
            <person name="Han B."/>
            <person name="Choisne N."/>
            <person name="Demange N."/>
            <person name="Orjeda G."/>
            <person name="Samain S."/>
            <person name="Cattolico L."/>
            <person name="Pelletier E."/>
            <person name="Couloux A."/>
            <person name="Segurens B."/>
            <person name="Wincker P."/>
            <person name="D'Hont A."/>
            <person name="Scarpelli C."/>
            <person name="Weissenbach J."/>
            <person name="Salanoubat M."/>
            <person name="Quetier F."/>
            <person name="Yu Y."/>
            <person name="Kim H.R."/>
            <person name="Rambo T."/>
            <person name="Currie J."/>
            <person name="Collura K."/>
            <person name="Luo M."/>
            <person name="Yang T."/>
            <person name="Ammiraju J.S.S."/>
            <person name="Engler F."/>
            <person name="Soderlund C."/>
            <person name="Wing R.A."/>
            <person name="Palmer L.E."/>
            <person name="de la Bastide M."/>
            <person name="Spiegel L."/>
            <person name="Nascimento L."/>
            <person name="Zutavern T."/>
            <person name="O'Shaughnessy A."/>
            <person name="Dike S."/>
            <person name="Dedhia N."/>
            <person name="Preston R."/>
            <person name="Balija V."/>
            <person name="McCombie W.R."/>
            <person name="Chow T."/>
            <person name="Chen H."/>
            <person name="Chung M."/>
            <person name="Chen C."/>
            <person name="Shaw J."/>
            <person name="Wu H."/>
            <person name="Hsiao K."/>
            <person name="Chao Y."/>
            <person name="Chu M."/>
            <person name="Cheng C."/>
            <person name="Hour A."/>
            <person name="Lee P."/>
            <person name="Lin S."/>
            <person name="Lin Y."/>
            <person name="Liou J."/>
            <person name="Liu S."/>
            <person name="Hsing Y."/>
            <person name="Raghuvanshi S."/>
            <person name="Mohanty A."/>
            <person name="Bharti A.K."/>
            <person name="Gaur A."/>
            <person name="Gupta V."/>
            <person name="Kumar D."/>
            <person name="Ravi V."/>
            <person name="Vij S."/>
            <person name="Kapur A."/>
            <person name="Khurana P."/>
            <person name="Khurana P."/>
            <person name="Khurana J.P."/>
            <person name="Tyagi A.K."/>
            <person name="Gaikwad K."/>
            <person name="Singh A."/>
            <person name="Dalal V."/>
            <person name="Srivastava S."/>
            <person name="Dixit A."/>
            <person name="Pal A.K."/>
            <person name="Ghazi I.A."/>
            <person name="Yadav M."/>
            <person name="Pandit A."/>
            <person name="Bhargava A."/>
            <person name="Sureshbabu K."/>
            <person name="Batra K."/>
            <person name="Sharma T.R."/>
            <person name="Mohapatra T."/>
            <person name="Singh N.K."/>
            <person name="Messing J."/>
            <person name="Nelson A.B."/>
            <person name="Fuks G."/>
            <person name="Kavchok S."/>
            <person name="Keizer G."/>
            <person name="Linton E."/>
            <person name="Llaca V."/>
            <person name="Song R."/>
            <person name="Tanyolac B."/>
            <person name="Young S."/>
            <person name="Ho-Il K."/>
            <person name="Hahn J.H."/>
            <person name="Sangsakoo G."/>
            <person name="Vanavichit A."/>
            <person name="de Mattos Luiz.A.T."/>
            <person name="Zimmer P.D."/>
            <person name="Malone G."/>
            <person name="Dellagostin O."/>
            <person name="de Oliveira A.C."/>
            <person name="Bevan M."/>
            <person name="Bancroft I."/>
            <person name="Minx P."/>
            <person name="Cordum H."/>
            <person name="Wilson R."/>
            <person name="Cheng Z."/>
            <person name="Jin W."/>
            <person name="Jiang J."/>
            <person name="Leong S.A."/>
            <person name="Iwama H."/>
            <person name="Gojobori T."/>
            <person name="Itoh T."/>
            <person name="Niimura Y."/>
            <person name="Fujii Y."/>
            <person name="Habara T."/>
            <person name="Sakai H."/>
            <person name="Sato Y."/>
            <person name="Wilson G."/>
            <person name="Kumar K."/>
            <person name="McCouch S."/>
            <person name="Juretic N."/>
            <person name="Hoen D."/>
            <person name="Wright S."/>
            <person name="Bruskiewich R."/>
            <person name="Bureau T."/>
            <person name="Miyao A."/>
            <person name="Hirochika H."/>
            <person name="Nishikawa T."/>
            <person name="Kadowaki K."/>
            <person name="Sugiura M."/>
            <person name="Burr B."/>
            <person name="Sasaki T."/>
        </authorList>
    </citation>
    <scope>NUCLEOTIDE SEQUENCE [LARGE SCALE GENOMIC DNA]</scope>
    <source>
        <strain evidence="3">cv. Nipponbare</strain>
    </source>
</reference>
<dbReference type="EMBL" id="AP014966">
    <property type="protein sequence ID" value="BAT09778.1"/>
    <property type="molecule type" value="Genomic_DNA"/>
</dbReference>
<dbReference type="InParanoid" id="A0A0N7KRE3"/>
<proteinExistence type="predicted"/>
<evidence type="ECO:0000313" key="2">
    <source>
        <dbReference type="EMBL" id="BAT09778.1"/>
    </source>
</evidence>
<accession>A0A0N7KRE3</accession>
<dbReference type="PaxDb" id="39947-A0A0N7KRE3"/>
<reference evidence="2 3" key="3">
    <citation type="journal article" date="2013" name="Rice">
        <title>Improvement of the Oryza sativa Nipponbare reference genome using next generation sequence and optical map data.</title>
        <authorList>
            <person name="Kawahara Y."/>
            <person name="de la Bastide M."/>
            <person name="Hamilton J.P."/>
            <person name="Kanamori H."/>
            <person name="McCombie W.R."/>
            <person name="Ouyang S."/>
            <person name="Schwartz D.C."/>
            <person name="Tanaka T."/>
            <person name="Wu J."/>
            <person name="Zhou S."/>
            <person name="Childs K.L."/>
            <person name="Davidson R.M."/>
            <person name="Lin H."/>
            <person name="Quesada-Ocampo L."/>
            <person name="Vaillancourt B."/>
            <person name="Sakai H."/>
            <person name="Lee S.S."/>
            <person name="Kim J."/>
            <person name="Numa H."/>
            <person name="Itoh T."/>
            <person name="Buell C.R."/>
            <person name="Matsumoto T."/>
        </authorList>
    </citation>
    <scope>NUCLEOTIDE SEQUENCE [LARGE SCALE GENOMIC DNA]</scope>
    <source>
        <strain evidence="3">cv. Nipponbare</strain>
    </source>
</reference>